<proteinExistence type="predicted"/>
<dbReference type="PANTHER" id="PTHR46618:SF1">
    <property type="entry name" value="ARMADILLO REPEAT-CONTAINING PROTEIN 3"/>
    <property type="match status" value="1"/>
</dbReference>
<dbReference type="PANTHER" id="PTHR46618">
    <property type="entry name" value="ARMADILLO REPEAT-CONTAINING PROTEIN 3"/>
    <property type="match status" value="1"/>
</dbReference>
<evidence type="ECO:0000259" key="4">
    <source>
        <dbReference type="Pfam" id="PF14381"/>
    </source>
</evidence>
<dbReference type="InterPro" id="IPR052441">
    <property type="entry name" value="Armadillo-Ser/Thr_Kinase"/>
</dbReference>
<dbReference type="InterPro" id="IPR000225">
    <property type="entry name" value="Armadillo"/>
</dbReference>
<comment type="caution">
    <text evidence="6">The sequence shown here is derived from an EMBL/GenBank/DDBJ whole genome shotgun (WGS) entry which is preliminary data.</text>
</comment>
<dbReference type="InterPro" id="IPR016024">
    <property type="entry name" value="ARM-type_fold"/>
</dbReference>
<dbReference type="Pfam" id="PF24768">
    <property type="entry name" value="ARM_ARMC5"/>
    <property type="match status" value="1"/>
</dbReference>
<dbReference type="SUPFAM" id="SSF48371">
    <property type="entry name" value="ARM repeat"/>
    <property type="match status" value="2"/>
</dbReference>
<name>A0AA88LFA2_TACVA</name>
<dbReference type="Proteomes" id="UP001187315">
    <property type="component" value="Unassembled WGS sequence"/>
</dbReference>
<accession>A0AA88LFA2</accession>
<feature type="repeat" description="ARM" evidence="2">
    <location>
        <begin position="425"/>
        <end position="457"/>
    </location>
</feature>
<feature type="domain" description="EDR1/CTR1/ARMC3-like peptidase-like" evidence="4">
    <location>
        <begin position="747"/>
        <end position="887"/>
    </location>
</feature>
<dbReference type="SMART" id="SM00185">
    <property type="entry name" value="ARM"/>
    <property type="match status" value="11"/>
</dbReference>
<feature type="region of interest" description="Disordered" evidence="3">
    <location>
        <begin position="669"/>
        <end position="722"/>
    </location>
</feature>
<dbReference type="InterPro" id="IPR011989">
    <property type="entry name" value="ARM-like"/>
</dbReference>
<evidence type="ECO:0000256" key="1">
    <source>
        <dbReference type="ARBA" id="ARBA00022737"/>
    </source>
</evidence>
<dbReference type="Pfam" id="PF14381">
    <property type="entry name" value="EDR1_CTR1_ARMC3_pept"/>
    <property type="match status" value="1"/>
</dbReference>
<dbReference type="AlphaFoldDB" id="A0AA88LFA2"/>
<dbReference type="EMBL" id="JAVHJS010000026">
    <property type="protein sequence ID" value="KAK2814993.1"/>
    <property type="molecule type" value="Genomic_DNA"/>
</dbReference>
<evidence type="ECO:0000256" key="3">
    <source>
        <dbReference type="SAM" id="MobiDB-lite"/>
    </source>
</evidence>
<evidence type="ECO:0008006" key="8">
    <source>
        <dbReference type="Google" id="ProtNLM"/>
    </source>
</evidence>
<gene>
    <name evidence="6" type="ORF">Q7C36_023259</name>
</gene>
<organism evidence="6 7">
    <name type="scientific">Tachysurus vachellii</name>
    <name type="common">Darkbarbel catfish</name>
    <name type="synonym">Pelteobagrus vachellii</name>
    <dbReference type="NCBI Taxonomy" id="175792"/>
    <lineage>
        <taxon>Eukaryota</taxon>
        <taxon>Metazoa</taxon>
        <taxon>Chordata</taxon>
        <taxon>Craniata</taxon>
        <taxon>Vertebrata</taxon>
        <taxon>Euteleostomi</taxon>
        <taxon>Actinopterygii</taxon>
        <taxon>Neopterygii</taxon>
        <taxon>Teleostei</taxon>
        <taxon>Ostariophysi</taxon>
        <taxon>Siluriformes</taxon>
        <taxon>Bagridae</taxon>
        <taxon>Tachysurus</taxon>
    </lineage>
</organism>
<protein>
    <recommendedName>
        <fullName evidence="8">Armadillo repeat-containing protein 3</fullName>
    </recommendedName>
</protein>
<dbReference type="InterPro" id="IPR055164">
    <property type="entry name" value="EDR1/CTR1/ARMC3-like_pept-like"/>
</dbReference>
<feature type="compositionally biased region" description="Polar residues" evidence="3">
    <location>
        <begin position="688"/>
        <end position="714"/>
    </location>
</feature>
<feature type="repeat" description="ARM" evidence="2">
    <location>
        <begin position="259"/>
        <end position="301"/>
    </location>
</feature>
<feature type="repeat" description="ARM" evidence="2">
    <location>
        <begin position="549"/>
        <end position="573"/>
    </location>
</feature>
<evidence type="ECO:0000313" key="6">
    <source>
        <dbReference type="EMBL" id="KAK2814993.1"/>
    </source>
</evidence>
<dbReference type="Gene3D" id="1.25.10.10">
    <property type="entry name" value="Leucine-rich Repeat Variant"/>
    <property type="match status" value="2"/>
</dbReference>
<dbReference type="PROSITE" id="PS50176">
    <property type="entry name" value="ARM_REPEAT"/>
    <property type="match status" value="3"/>
</dbReference>
<dbReference type="InterPro" id="IPR055445">
    <property type="entry name" value="ARM_ARMC5"/>
</dbReference>
<evidence type="ECO:0000256" key="2">
    <source>
        <dbReference type="PROSITE-ProRule" id="PRU00259"/>
    </source>
</evidence>
<sequence>MTSAAGLCYLYASVHMVEISKQTELLANLLPAATVQQIQANRPKRQLLANLLSAGNKKCIKTKCLYDRMGKKIKKEAEPQPKQGFEPLPIESKNAATVILMLQSPEEEVVVKALEAIYKFAEKGDENKSSLMALGAVEPLTCLLKHDSKTVCKNAFMALGVLVSDKDVKRLIKKLNIIPSIITKLSPEEDITVHEFATLLLAHLSVDMTCKVQIFHNDGLKALLTLLSSTDPDVKKQSVECIYNLVQEISSRVAVHTFNGIPPLLELLSSEFPIIQQFALRTLETINKDRDSRTAFREQNGFARILEFLTKKEFSDLHVEALKVISNCMEDTESMQLIQENGGLENLLQVLITPTAHDIQATAVETISKAAQSSENRKILHELNVEKAITELLAVENDSIRTAACQAVSAMSKNLSSRDTFRQFDGIRLIVQLLNSEGDRVKEVAAEALSSLTHANQPNAYAVYEAEGDKLLVQLLQNGSPQAVVHATAVLINMASQDVIRSRIISHGAIQALLKPLNSTDKPTLTNVTQAVAALTCDAEGRAELRSVGALPQLVNLLTSKDPDIRRNACWAVTVCANDEPTATEMCRLGALEILQEINSSLSRKNKFSEAALQRLLDSNLSLKYSLTGCLLSTDITTDGFYDPGQTKDGQRVPDLEDIAKQVINQRRAVIAVNGNPPDETITDSQEKGQQQSPTESQISTVMSSQGSIKTTSKSKAKGAQEDEIQSLDIECKPQEEAVVEKPWTLPYDAQLNNLIKETFRSVMPLHDEVEMYTALAKLVCDAMGGPIDIEQQYDFLWELHLSELKVEMQSNIIPIGKIKKGTYYHRALLFKVLSDRIGLSCSLVRGDYNRAWNEVLLPSTTTRATGLYPHLQTYIIDLMHKPGTLITCETPAAEQYQTI</sequence>
<evidence type="ECO:0000313" key="7">
    <source>
        <dbReference type="Proteomes" id="UP001187315"/>
    </source>
</evidence>
<reference evidence="6" key="1">
    <citation type="submission" date="2023-08" db="EMBL/GenBank/DDBJ databases">
        <title>Pelteobagrus vachellii genome.</title>
        <authorList>
            <person name="Liu H."/>
        </authorList>
    </citation>
    <scope>NUCLEOTIDE SEQUENCE</scope>
    <source>
        <strain evidence="6">PRFRI_2022a</strain>
        <tissue evidence="6">Muscle</tissue>
    </source>
</reference>
<keyword evidence="7" id="KW-1185">Reference proteome</keyword>
<feature type="domain" description="ARMC5-like ARM-repeats" evidence="5">
    <location>
        <begin position="322"/>
        <end position="595"/>
    </location>
</feature>
<keyword evidence="1" id="KW-0677">Repeat</keyword>
<evidence type="ECO:0000259" key="5">
    <source>
        <dbReference type="Pfam" id="PF24768"/>
    </source>
</evidence>
<dbReference type="Pfam" id="PF00514">
    <property type="entry name" value="Arm"/>
    <property type="match status" value="1"/>
</dbReference>